<dbReference type="Gene3D" id="3.80.10.10">
    <property type="entry name" value="Ribonuclease Inhibitor"/>
    <property type="match status" value="1"/>
</dbReference>
<keyword evidence="5" id="KW-0812">Transmembrane</keyword>
<dbReference type="AlphaFoldDB" id="A0A978VK13"/>
<gene>
    <name evidence="12" type="ORF">FEM48_Zijuj04G0130000</name>
</gene>
<keyword evidence="7" id="KW-1133">Transmembrane helix</keyword>
<dbReference type="PANTHER" id="PTHR27004:SF447">
    <property type="entry name" value="RECEPTOR LIKE PROTEIN 30-LIKE"/>
    <property type="match status" value="1"/>
</dbReference>
<comment type="caution">
    <text evidence="12">The sequence shown here is derived from an EMBL/GenBank/DDBJ whole genome shotgun (WGS) entry which is preliminary data.</text>
</comment>
<dbReference type="GO" id="GO:0005886">
    <property type="term" value="C:plasma membrane"/>
    <property type="evidence" value="ECO:0007669"/>
    <property type="project" value="UniProtKB-SubCell"/>
</dbReference>
<name>A0A978VK13_ZIZJJ</name>
<dbReference type="EMBL" id="JAEACU010000004">
    <property type="protein sequence ID" value="KAH7533432.1"/>
    <property type="molecule type" value="Genomic_DNA"/>
</dbReference>
<evidence type="ECO:0000256" key="1">
    <source>
        <dbReference type="ARBA" id="ARBA00004251"/>
    </source>
</evidence>
<keyword evidence="3" id="KW-1003">Cell membrane</keyword>
<comment type="similarity">
    <text evidence="2">Belongs to the RLP family.</text>
</comment>
<proteinExistence type="inferred from homology"/>
<evidence type="ECO:0000313" key="13">
    <source>
        <dbReference type="Proteomes" id="UP000813462"/>
    </source>
</evidence>
<dbReference type="SUPFAM" id="SSF52047">
    <property type="entry name" value="RNI-like"/>
    <property type="match status" value="1"/>
</dbReference>
<dbReference type="Proteomes" id="UP000813462">
    <property type="component" value="Unassembled WGS sequence"/>
</dbReference>
<sequence length="281" mass="31982">MLATFLAIWALEFSQKRRYDKNPTNGIKNSGQNEKNRSGQITGRMSYEPQSGQSAGGLCGKPLSEECGDSKDLEPPSSITVEKEEEKGSALEFCWRPIVMGYGCGLVIGIVVRHFVISRRYDWFVYTFGVRLPKYRYKRNAGLCGKPLSEECGDLKDLQPPSSSTVEEEKEKGSTLEFGWKPIVTRYGCWLVIGIVVCHFVISRRYDWFVYTFGIRLAKNKVATLPTILDMLANLSSLTIVDLEDCGLYDEFPTQIFQLPDLEFLSMLHNQQLKIYLLEFH</sequence>
<protein>
    <submittedName>
        <fullName evidence="12">Uncharacterized protein</fullName>
    </submittedName>
</protein>
<reference evidence="12" key="1">
    <citation type="journal article" date="2021" name="Front. Plant Sci.">
        <title>Chromosome-Scale Genome Assembly for Chinese Sour Jujube and Insights Into Its Genome Evolution and Domestication Signature.</title>
        <authorList>
            <person name="Shen L.-Y."/>
            <person name="Luo H."/>
            <person name="Wang X.-L."/>
            <person name="Wang X.-M."/>
            <person name="Qiu X.-J."/>
            <person name="Liu H."/>
            <person name="Zhou S.-S."/>
            <person name="Jia K.-H."/>
            <person name="Nie S."/>
            <person name="Bao Y.-T."/>
            <person name="Zhang R.-G."/>
            <person name="Yun Q.-Z."/>
            <person name="Chai Y.-H."/>
            <person name="Lu J.-Y."/>
            <person name="Li Y."/>
            <person name="Zhao S.-W."/>
            <person name="Mao J.-F."/>
            <person name="Jia S.-G."/>
            <person name="Mao Y.-M."/>
        </authorList>
    </citation>
    <scope>NUCLEOTIDE SEQUENCE</scope>
    <source>
        <strain evidence="12">AT0</strain>
        <tissue evidence="12">Leaf</tissue>
    </source>
</reference>
<keyword evidence="4" id="KW-0433">Leucine-rich repeat</keyword>
<evidence type="ECO:0000256" key="4">
    <source>
        <dbReference type="ARBA" id="ARBA00022614"/>
    </source>
</evidence>
<comment type="subcellular location">
    <subcellularLocation>
        <location evidence="1">Cell membrane</location>
        <topology evidence="1">Single-pass type I membrane protein</topology>
    </subcellularLocation>
</comment>
<accession>A0A978VK13</accession>
<evidence type="ECO:0000256" key="9">
    <source>
        <dbReference type="ARBA" id="ARBA00023170"/>
    </source>
</evidence>
<organism evidence="12 13">
    <name type="scientific">Ziziphus jujuba var. spinosa</name>
    <dbReference type="NCBI Taxonomy" id="714518"/>
    <lineage>
        <taxon>Eukaryota</taxon>
        <taxon>Viridiplantae</taxon>
        <taxon>Streptophyta</taxon>
        <taxon>Embryophyta</taxon>
        <taxon>Tracheophyta</taxon>
        <taxon>Spermatophyta</taxon>
        <taxon>Magnoliopsida</taxon>
        <taxon>eudicotyledons</taxon>
        <taxon>Gunneridae</taxon>
        <taxon>Pentapetalae</taxon>
        <taxon>rosids</taxon>
        <taxon>fabids</taxon>
        <taxon>Rosales</taxon>
        <taxon>Rhamnaceae</taxon>
        <taxon>Paliureae</taxon>
        <taxon>Ziziphus</taxon>
    </lineage>
</organism>
<evidence type="ECO:0000256" key="10">
    <source>
        <dbReference type="ARBA" id="ARBA00023180"/>
    </source>
</evidence>
<dbReference type="InterPro" id="IPR032675">
    <property type="entry name" value="LRR_dom_sf"/>
</dbReference>
<evidence type="ECO:0000313" key="12">
    <source>
        <dbReference type="EMBL" id="KAH7533432.1"/>
    </source>
</evidence>
<evidence type="ECO:0000256" key="5">
    <source>
        <dbReference type="ARBA" id="ARBA00022692"/>
    </source>
</evidence>
<dbReference type="PANTHER" id="PTHR27004">
    <property type="entry name" value="RECEPTOR-LIKE PROTEIN 12 ISOFORM X1"/>
    <property type="match status" value="1"/>
</dbReference>
<keyword evidence="8" id="KW-0472">Membrane</keyword>
<evidence type="ECO:0000256" key="7">
    <source>
        <dbReference type="ARBA" id="ARBA00022989"/>
    </source>
</evidence>
<keyword evidence="6" id="KW-0677">Repeat</keyword>
<feature type="compositionally biased region" description="Polar residues" evidence="11">
    <location>
        <begin position="22"/>
        <end position="53"/>
    </location>
</feature>
<evidence type="ECO:0000256" key="11">
    <source>
        <dbReference type="SAM" id="MobiDB-lite"/>
    </source>
</evidence>
<keyword evidence="9" id="KW-0675">Receptor</keyword>
<keyword evidence="10" id="KW-0325">Glycoprotein</keyword>
<feature type="region of interest" description="Disordered" evidence="11">
    <location>
        <begin position="21"/>
        <end position="56"/>
    </location>
</feature>
<evidence type="ECO:0000256" key="3">
    <source>
        <dbReference type="ARBA" id="ARBA00022475"/>
    </source>
</evidence>
<evidence type="ECO:0000256" key="8">
    <source>
        <dbReference type="ARBA" id="ARBA00023136"/>
    </source>
</evidence>
<evidence type="ECO:0000256" key="2">
    <source>
        <dbReference type="ARBA" id="ARBA00009592"/>
    </source>
</evidence>
<evidence type="ECO:0000256" key="6">
    <source>
        <dbReference type="ARBA" id="ARBA00022737"/>
    </source>
</evidence>